<feature type="region of interest" description="Disordered" evidence="6">
    <location>
        <begin position="77"/>
        <end position="119"/>
    </location>
</feature>
<comment type="caution">
    <text evidence="8">The sequence shown here is derived from an EMBL/GenBank/DDBJ whole genome shotgun (WGS) entry which is preliminary data.</text>
</comment>
<dbReference type="EMBL" id="LUEZ02000041">
    <property type="protein sequence ID" value="RDB25137.1"/>
    <property type="molecule type" value="Genomic_DNA"/>
</dbReference>
<organism evidence="8 9">
    <name type="scientific">Hypsizygus marmoreus</name>
    <name type="common">White beech mushroom</name>
    <name type="synonym">Agaricus marmoreus</name>
    <dbReference type="NCBI Taxonomy" id="39966"/>
    <lineage>
        <taxon>Eukaryota</taxon>
        <taxon>Fungi</taxon>
        <taxon>Dikarya</taxon>
        <taxon>Basidiomycota</taxon>
        <taxon>Agaricomycotina</taxon>
        <taxon>Agaricomycetes</taxon>
        <taxon>Agaricomycetidae</taxon>
        <taxon>Agaricales</taxon>
        <taxon>Tricholomatineae</taxon>
        <taxon>Lyophyllaceae</taxon>
        <taxon>Hypsizygus</taxon>
    </lineage>
</organism>
<keyword evidence="2" id="KW-0479">Metal-binding</keyword>
<gene>
    <name evidence="8" type="primary">Wbp4</name>
    <name evidence="8" type="ORF">Hypma_007641</name>
</gene>
<dbReference type="AlphaFoldDB" id="A0A369JX73"/>
<dbReference type="GO" id="GO:0071011">
    <property type="term" value="C:precatalytic spliceosome"/>
    <property type="evidence" value="ECO:0007669"/>
    <property type="project" value="TreeGrafter"/>
</dbReference>
<evidence type="ECO:0000259" key="7">
    <source>
        <dbReference type="PROSITE" id="PS50171"/>
    </source>
</evidence>
<dbReference type="PANTHER" id="PTHR13173">
    <property type="entry name" value="WW DOMAIN BINDING PROTEIN 4"/>
    <property type="match status" value="1"/>
</dbReference>
<evidence type="ECO:0000313" key="8">
    <source>
        <dbReference type="EMBL" id="RDB25137.1"/>
    </source>
</evidence>
<dbReference type="InterPro" id="IPR003604">
    <property type="entry name" value="Matrin/U1-like-C_Znf_C2H2"/>
</dbReference>
<evidence type="ECO:0000256" key="4">
    <source>
        <dbReference type="ARBA" id="ARBA00022833"/>
    </source>
</evidence>
<keyword evidence="3" id="KW-0863">Zinc-finger</keyword>
<dbReference type="PROSITE" id="PS50171">
    <property type="entry name" value="ZF_MATRIN"/>
    <property type="match status" value="1"/>
</dbReference>
<dbReference type="SMART" id="SM00451">
    <property type="entry name" value="ZnF_U1"/>
    <property type="match status" value="1"/>
</dbReference>
<dbReference type="Proteomes" id="UP000076154">
    <property type="component" value="Unassembled WGS sequence"/>
</dbReference>
<protein>
    <submittedName>
        <fullName evidence="8">WW domain-binding protein 4</fullName>
    </submittedName>
</protein>
<evidence type="ECO:0000256" key="5">
    <source>
        <dbReference type="ARBA" id="ARBA00023242"/>
    </source>
</evidence>
<keyword evidence="9" id="KW-1185">Reference proteome</keyword>
<reference evidence="8" key="1">
    <citation type="submission" date="2018-04" db="EMBL/GenBank/DDBJ databases">
        <title>Whole genome sequencing of Hypsizygus marmoreus.</title>
        <authorList>
            <person name="Choi I.-G."/>
            <person name="Min B."/>
            <person name="Kim J.-G."/>
            <person name="Kim S."/>
            <person name="Oh Y.-L."/>
            <person name="Kong W.-S."/>
            <person name="Park H."/>
            <person name="Jeong J."/>
            <person name="Song E.-S."/>
        </authorList>
    </citation>
    <scope>NUCLEOTIDE SEQUENCE [LARGE SCALE GENOMIC DNA]</scope>
    <source>
        <strain evidence="8">51987-8</strain>
    </source>
</reference>
<name>A0A369JX73_HYPMA</name>
<feature type="domain" description="Matrin-type" evidence="7">
    <location>
        <begin position="11"/>
        <end position="42"/>
    </location>
</feature>
<dbReference type="InterPro" id="IPR040023">
    <property type="entry name" value="WBP4"/>
</dbReference>
<evidence type="ECO:0000256" key="3">
    <source>
        <dbReference type="ARBA" id="ARBA00022771"/>
    </source>
</evidence>
<feature type="region of interest" description="Disordered" evidence="6">
    <location>
        <begin position="228"/>
        <end position="354"/>
    </location>
</feature>
<keyword evidence="4" id="KW-0862">Zinc</keyword>
<feature type="region of interest" description="Disordered" evidence="6">
    <location>
        <begin position="153"/>
        <end position="203"/>
    </location>
</feature>
<evidence type="ECO:0000256" key="6">
    <source>
        <dbReference type="SAM" id="MobiDB-lite"/>
    </source>
</evidence>
<evidence type="ECO:0000256" key="2">
    <source>
        <dbReference type="ARBA" id="ARBA00022723"/>
    </source>
</evidence>
<dbReference type="STRING" id="39966.A0A369JX73"/>
<dbReference type="GO" id="GO:0003723">
    <property type="term" value="F:RNA binding"/>
    <property type="evidence" value="ECO:0007669"/>
    <property type="project" value="TreeGrafter"/>
</dbReference>
<dbReference type="InterPro" id="IPR036236">
    <property type="entry name" value="Znf_C2H2_sf"/>
</dbReference>
<dbReference type="InterPro" id="IPR013085">
    <property type="entry name" value="U1-CZ_Znf_C2H2"/>
</dbReference>
<evidence type="ECO:0000256" key="1">
    <source>
        <dbReference type="ARBA" id="ARBA00004123"/>
    </source>
</evidence>
<dbReference type="Gene3D" id="3.30.160.60">
    <property type="entry name" value="Classic Zinc Finger"/>
    <property type="match status" value="1"/>
</dbReference>
<feature type="compositionally biased region" description="Acidic residues" evidence="6">
    <location>
        <begin position="165"/>
        <end position="180"/>
    </location>
</feature>
<feature type="compositionally biased region" description="Basic and acidic residues" evidence="6">
    <location>
        <begin position="263"/>
        <end position="274"/>
    </location>
</feature>
<dbReference type="InParanoid" id="A0A369JX73"/>
<dbReference type="GO" id="GO:0000398">
    <property type="term" value="P:mRNA splicing, via spliceosome"/>
    <property type="evidence" value="ECO:0007669"/>
    <property type="project" value="InterPro"/>
</dbReference>
<dbReference type="GO" id="GO:0008270">
    <property type="term" value="F:zinc ion binding"/>
    <property type="evidence" value="ECO:0007669"/>
    <property type="project" value="UniProtKB-KW"/>
</dbReference>
<dbReference type="Pfam" id="PF06220">
    <property type="entry name" value="zf-U1"/>
    <property type="match status" value="1"/>
</dbReference>
<comment type="subcellular location">
    <subcellularLocation>
        <location evidence="1">Nucleus</location>
    </subcellularLocation>
</comment>
<feature type="compositionally biased region" description="Basic and acidic residues" evidence="6">
    <location>
        <begin position="181"/>
        <end position="195"/>
    </location>
</feature>
<sequence length="354" mass="39010">MSEYWVSKKKYFCKYCDIYIADDAPSRQQHENGLRHKGNVDRFIRGLYKGSEKRKKELDEEKRDMARVEQAAQAAFAQDIASGHAKPAYAPTASTSTSTRKPLPKPSNPFANYTTAASLGYTDPDAERVAAEAERRRTQGVAGEWEVVATLAPRVIMKEEGGGESGDEGEEEGEGEEGEGEERKPDLPRLKREAELPVDEEDARHFKLRKRTLGLGGVYDPGVIPIKLKKKEEEPGPSALAPESKPQPQVDGAPKWTKVQWKRAGDQERVKEEPVMGGVDVKLQSAVKEPSPPVKQEAPLPSPPKVPLEEETKPVITTIPNVKTEDATPVPESGGSMFRKRKLPAGAGTRGRRP</sequence>
<accession>A0A369JX73</accession>
<feature type="compositionally biased region" description="Low complexity" evidence="6">
    <location>
        <begin position="85"/>
        <end position="101"/>
    </location>
</feature>
<dbReference type="PANTHER" id="PTHR13173:SF10">
    <property type="entry name" value="WW DOMAIN-BINDING PROTEIN 4"/>
    <property type="match status" value="1"/>
</dbReference>
<keyword evidence="5" id="KW-0539">Nucleus</keyword>
<evidence type="ECO:0000313" key="9">
    <source>
        <dbReference type="Proteomes" id="UP000076154"/>
    </source>
</evidence>
<dbReference type="OrthoDB" id="191651at2759"/>
<dbReference type="InterPro" id="IPR000690">
    <property type="entry name" value="Matrin/U1-C_Znf_C2H2"/>
</dbReference>
<proteinExistence type="predicted"/>
<dbReference type="SUPFAM" id="SSF57667">
    <property type="entry name" value="beta-beta-alpha zinc fingers"/>
    <property type="match status" value="1"/>
</dbReference>